<organism evidence="2 3">
    <name type="scientific">Ustilago trichophora</name>
    <dbReference type="NCBI Taxonomy" id="86804"/>
    <lineage>
        <taxon>Eukaryota</taxon>
        <taxon>Fungi</taxon>
        <taxon>Dikarya</taxon>
        <taxon>Basidiomycota</taxon>
        <taxon>Ustilaginomycotina</taxon>
        <taxon>Ustilaginomycetes</taxon>
        <taxon>Ustilaginales</taxon>
        <taxon>Ustilaginaceae</taxon>
        <taxon>Ustilago</taxon>
    </lineage>
</organism>
<feature type="region of interest" description="Disordered" evidence="1">
    <location>
        <begin position="692"/>
        <end position="766"/>
    </location>
</feature>
<feature type="compositionally biased region" description="Basic and acidic residues" evidence="1">
    <location>
        <begin position="755"/>
        <end position="766"/>
    </location>
</feature>
<feature type="region of interest" description="Disordered" evidence="1">
    <location>
        <begin position="1278"/>
        <end position="1303"/>
    </location>
</feature>
<feature type="compositionally biased region" description="Low complexity" evidence="1">
    <location>
        <begin position="1"/>
        <end position="20"/>
    </location>
</feature>
<feature type="compositionally biased region" description="Polar residues" evidence="1">
    <location>
        <begin position="512"/>
        <end position="568"/>
    </location>
</feature>
<feature type="region of interest" description="Disordered" evidence="1">
    <location>
        <begin position="823"/>
        <end position="915"/>
    </location>
</feature>
<feature type="compositionally biased region" description="Low complexity" evidence="1">
    <location>
        <begin position="1200"/>
        <end position="1209"/>
    </location>
</feature>
<feature type="compositionally biased region" description="Polar residues" evidence="1">
    <location>
        <begin position="1033"/>
        <end position="1045"/>
    </location>
</feature>
<feature type="compositionally biased region" description="Low complexity" evidence="1">
    <location>
        <begin position="709"/>
        <end position="728"/>
    </location>
</feature>
<feature type="compositionally biased region" description="Basic residues" evidence="1">
    <location>
        <begin position="160"/>
        <end position="170"/>
    </location>
</feature>
<dbReference type="OrthoDB" id="3365764at2759"/>
<feature type="compositionally biased region" description="Polar residues" evidence="1">
    <location>
        <begin position="879"/>
        <end position="890"/>
    </location>
</feature>
<gene>
    <name evidence="2" type="ORF">UTRI_01534</name>
</gene>
<accession>A0A5C3E048</accession>
<keyword evidence="3" id="KW-1185">Reference proteome</keyword>
<feature type="region of interest" description="Disordered" evidence="1">
    <location>
        <begin position="466"/>
        <end position="590"/>
    </location>
</feature>
<feature type="region of interest" description="Disordered" evidence="1">
    <location>
        <begin position="1"/>
        <end position="67"/>
    </location>
</feature>
<dbReference type="EMBL" id="OOIN01000004">
    <property type="protein sequence ID" value="SPO22856.1"/>
    <property type="molecule type" value="Genomic_DNA"/>
</dbReference>
<proteinExistence type="predicted"/>
<evidence type="ECO:0000256" key="1">
    <source>
        <dbReference type="SAM" id="MobiDB-lite"/>
    </source>
</evidence>
<dbReference type="Proteomes" id="UP000324022">
    <property type="component" value="Unassembled WGS sequence"/>
</dbReference>
<evidence type="ECO:0000313" key="2">
    <source>
        <dbReference type="EMBL" id="SPO22856.1"/>
    </source>
</evidence>
<feature type="compositionally biased region" description="Low complexity" evidence="1">
    <location>
        <begin position="384"/>
        <end position="393"/>
    </location>
</feature>
<protein>
    <submittedName>
        <fullName evidence="2">Uncharacterized protein</fullName>
    </submittedName>
</protein>
<feature type="region of interest" description="Disordered" evidence="1">
    <location>
        <begin position="384"/>
        <end position="403"/>
    </location>
</feature>
<feature type="compositionally biased region" description="Basic and acidic residues" evidence="1">
    <location>
        <begin position="36"/>
        <end position="45"/>
    </location>
</feature>
<feature type="compositionally biased region" description="Polar residues" evidence="1">
    <location>
        <begin position="126"/>
        <end position="138"/>
    </location>
</feature>
<reference evidence="2 3" key="1">
    <citation type="submission" date="2018-03" db="EMBL/GenBank/DDBJ databases">
        <authorList>
            <person name="Guldener U."/>
        </authorList>
    </citation>
    <scope>NUCLEOTIDE SEQUENCE [LARGE SCALE GENOMIC DNA]</scope>
    <source>
        <strain evidence="2 3">NBRC100155</strain>
    </source>
</reference>
<evidence type="ECO:0000313" key="3">
    <source>
        <dbReference type="Proteomes" id="UP000324022"/>
    </source>
</evidence>
<feature type="compositionally biased region" description="Acidic residues" evidence="1">
    <location>
        <begin position="46"/>
        <end position="67"/>
    </location>
</feature>
<feature type="region of interest" description="Disordered" evidence="1">
    <location>
        <begin position="1033"/>
        <end position="1058"/>
    </location>
</feature>
<feature type="compositionally biased region" description="Low complexity" evidence="1">
    <location>
        <begin position="467"/>
        <end position="504"/>
    </location>
</feature>
<feature type="compositionally biased region" description="Low complexity" evidence="1">
    <location>
        <begin position="224"/>
        <end position="265"/>
    </location>
</feature>
<feature type="compositionally biased region" description="Basic residues" evidence="1">
    <location>
        <begin position="1151"/>
        <end position="1199"/>
    </location>
</feature>
<feature type="region of interest" description="Disordered" evidence="1">
    <location>
        <begin position="1145"/>
        <end position="1212"/>
    </location>
</feature>
<feature type="region of interest" description="Disordered" evidence="1">
    <location>
        <begin position="98"/>
        <end position="265"/>
    </location>
</feature>
<name>A0A5C3E048_9BASI</name>
<sequence>MPLAAALGGARPPGSTSKPKNGPPNPAPSKANAKVAARDHTIAVDDHDDNDDDDQQTTTDDSSDEEAAFEMDGQELWTQTYCATCDCLIEPGEGIAKAASSTGPLASPVGHTTLKSRSGTIKARGSNASDSLPPTANDTKAAAASKHSPTATKSGPSPLKRTHSAGRLHAKAGNGPLGPHKRTGSAGSRLHALSELRPTTKLHDDKGKAKASTRDANGNHGRKSPAASRPGSAASNRSHSNSSGPSSFKSNEAAAAASTNASSEAQARARKRGFLGGLGLTPAALKQQEAELAAKRKAPTPLYCSERCRLIDERRSSGLGELAQYLSQPLAPPVSAAWAPPPPPTWTRSASVSSMPMPLMANTPESECMCLECMDKYVDGSSASGAAIPSGASDTATESSSGYVYGRGAAQKPRTASGRLITPLGLHAPGAGSEGYFPQYAPNCAMTSAGYNSPRLRPVDAAQLADAGRVSSVPPRSSSAASGGKASTAGTEGSLLSSESASSLWEPRLKPRSNSGVRNANGTHSNTRNDANANGTCSGLSTNTATPAITPRQSMIVPSSSSSHNTARPSHRLSVPGFAPTHEVDEDSEAHRAISPAATLPHRPASRAKRSSLLLATSPLKLLDKASQHHAAPSVDLFSDHVGSPGAKGSLLSRSLASEHTLMGASGITLTNQQAPPMSSSMHPERAFFDSAASVRQPSQDEASTRRPSALSQSFSDSSQLDQTSQATGSDDGLSMAVGSLKLAQSRASGPFASDSRRGTDASDSRPIDLRRLSLFGVAGAPARRNSNAVSISSSNSGSTTSGWLRSLSSAWLNWRSSASPVPMQGDSDVFHSTDDSDEWTSRGFGQTSRRESSASRSSSQQKVPYAQKRASSVRDMNMASSLGQNNSLQPAEMSRHSSNDRSAGITPTQSLVAKPTIRRGHVPAYVREIGQGGIPGDASQAEAKAEDGVAVVDPAQRLARARVDSFTRVSDADVQRKANRRRSRDISVLPPLLAPISRSGSSTNLYNQMPRSARAYSTGRAWTAANTPQMYVGSAGSSHQQAVNGQPPHSPTLMRSPYNSSFALAQDAARAALSPSRPNSAAGYHSLPYSAGTSPRAKGLGWGAMTTIASPPASTTSAAFPYHANHRQSISYGHAAALASRQCVNQAQKGQHHHHAHQHAHAHQHQHQQHQQHQQHHQHQHHHHQHHHHHHHNGHNQHAHSSASSQQAPVTRERVTVGHMMNLGAPPNSTGQPAVGRHSTMPVTLHRSPTPSVPEDGGEMSSQDLTCGDFVSRPNSAMAGQNGRRHHRTSLMPPPRSRSSLGMHSAHRIQPLTSTQDIPTTTTTTTTAAAVAAAAVTEQEPAAGRTWSYDHLSGLKTYPILQLPDRETHDVYDPAWGLDAGGLAKHLGQDGTCSSQTSGYASGTERERGGGEVILGFQPQQQSSGHRKKLFYFDA</sequence>